<keyword evidence="5" id="KW-0472">Membrane</keyword>
<dbReference type="STRING" id="1802126.A3B25_03635"/>
<dbReference type="GO" id="GO:0003993">
    <property type="term" value="F:acid phosphatase activity"/>
    <property type="evidence" value="ECO:0007669"/>
    <property type="project" value="InterPro"/>
</dbReference>
<dbReference type="InterPro" id="IPR013320">
    <property type="entry name" value="ConA-like_dom_sf"/>
</dbReference>
<dbReference type="Pfam" id="PF13385">
    <property type="entry name" value="Laminin_G_3"/>
    <property type="match status" value="1"/>
</dbReference>
<keyword evidence="5" id="KW-1133">Transmembrane helix</keyword>
<dbReference type="EMBL" id="MHNW01000018">
    <property type="protein sequence ID" value="OGZ53431.1"/>
    <property type="molecule type" value="Genomic_DNA"/>
</dbReference>
<dbReference type="PANTHER" id="PTHR46708:SF2">
    <property type="entry name" value="FIBRONECTIN TYPE-III DOMAIN-CONTAINING PROTEIN"/>
    <property type="match status" value="1"/>
</dbReference>
<reference evidence="7 8" key="1">
    <citation type="journal article" date="2016" name="Nat. Commun.">
        <title>Thousands of microbial genomes shed light on interconnected biogeochemical processes in an aquifer system.</title>
        <authorList>
            <person name="Anantharaman K."/>
            <person name="Brown C.T."/>
            <person name="Hug L.A."/>
            <person name="Sharon I."/>
            <person name="Castelle C.J."/>
            <person name="Probst A.J."/>
            <person name="Thomas B.C."/>
            <person name="Singh A."/>
            <person name="Wilkins M.J."/>
            <person name="Karaoz U."/>
            <person name="Brodie E.L."/>
            <person name="Williams K.H."/>
            <person name="Hubbard S.S."/>
            <person name="Banfield J.F."/>
        </authorList>
    </citation>
    <scope>NUCLEOTIDE SEQUENCE [LARGE SCALE GENOMIC DNA]</scope>
</reference>
<dbReference type="Gene3D" id="2.160.20.10">
    <property type="entry name" value="Single-stranded right-handed beta-helix, Pectin lyase-like"/>
    <property type="match status" value="1"/>
</dbReference>
<dbReference type="PROSITE" id="PS50853">
    <property type="entry name" value="FN3"/>
    <property type="match status" value="3"/>
</dbReference>
<evidence type="ECO:0000256" key="1">
    <source>
        <dbReference type="ARBA" id="ARBA00022729"/>
    </source>
</evidence>
<feature type="domain" description="Fibronectin type-III" evidence="6">
    <location>
        <begin position="876"/>
        <end position="963"/>
    </location>
</feature>
<evidence type="ECO:0000256" key="2">
    <source>
        <dbReference type="ARBA" id="ARBA00022737"/>
    </source>
</evidence>
<feature type="domain" description="Fibronectin type-III" evidence="6">
    <location>
        <begin position="1587"/>
        <end position="1676"/>
    </location>
</feature>
<name>A0A1G2GTZ7_9BACT</name>
<dbReference type="InterPro" id="IPR003961">
    <property type="entry name" value="FN3_dom"/>
</dbReference>
<evidence type="ECO:0000256" key="3">
    <source>
        <dbReference type="ARBA" id="ARBA00023157"/>
    </source>
</evidence>
<dbReference type="InterPro" id="IPR008963">
    <property type="entry name" value="Purple_acid_Pase-like_N"/>
</dbReference>
<dbReference type="SUPFAM" id="SSF51126">
    <property type="entry name" value="Pectin lyase-like"/>
    <property type="match status" value="1"/>
</dbReference>
<keyword evidence="1" id="KW-0732">Signal</keyword>
<accession>A0A1G2GTZ7</accession>
<dbReference type="InterPro" id="IPR013783">
    <property type="entry name" value="Ig-like_fold"/>
</dbReference>
<dbReference type="InterPro" id="IPR011050">
    <property type="entry name" value="Pectin_lyase_fold/virulence"/>
</dbReference>
<dbReference type="InterPro" id="IPR050991">
    <property type="entry name" value="ECM_Regulatory_Proteins"/>
</dbReference>
<dbReference type="SUPFAM" id="SSF49899">
    <property type="entry name" value="Concanavalin A-like lectins/glucanases"/>
    <property type="match status" value="1"/>
</dbReference>
<gene>
    <name evidence="7" type="ORF">A3B25_03635</name>
</gene>
<evidence type="ECO:0000259" key="6">
    <source>
        <dbReference type="PROSITE" id="PS50853"/>
    </source>
</evidence>
<evidence type="ECO:0000313" key="8">
    <source>
        <dbReference type="Proteomes" id="UP000179106"/>
    </source>
</evidence>
<dbReference type="SUPFAM" id="SSF49265">
    <property type="entry name" value="Fibronectin type III"/>
    <property type="match status" value="1"/>
</dbReference>
<dbReference type="GO" id="GO:0046872">
    <property type="term" value="F:metal ion binding"/>
    <property type="evidence" value="ECO:0007669"/>
    <property type="project" value="InterPro"/>
</dbReference>
<organism evidence="7 8">
    <name type="scientific">Candidatus Ryanbacteria bacterium RIFCSPLOWO2_01_FULL_48_26</name>
    <dbReference type="NCBI Taxonomy" id="1802126"/>
    <lineage>
        <taxon>Bacteria</taxon>
        <taxon>Candidatus Ryaniibacteriota</taxon>
    </lineage>
</organism>
<feature type="domain" description="Fibronectin type-III" evidence="6">
    <location>
        <begin position="299"/>
        <end position="388"/>
    </location>
</feature>
<dbReference type="InterPro" id="IPR036116">
    <property type="entry name" value="FN3_sf"/>
</dbReference>
<dbReference type="SMART" id="SM00560">
    <property type="entry name" value="LamGL"/>
    <property type="match status" value="1"/>
</dbReference>
<feature type="region of interest" description="Disordered" evidence="4">
    <location>
        <begin position="89"/>
        <end position="108"/>
    </location>
</feature>
<proteinExistence type="predicted"/>
<keyword evidence="2" id="KW-0677">Repeat</keyword>
<sequence>MQFLHQKLLTSSGLYAAWHDHPKHPIIHWAAFLAFAFGSFFYVAGQVNSFRQFSISNLEIAGDQMFRIAAAPTSGLVGYWNLDEGTGTTAADSSGSGNTGTLTNGPTWTTGKVGSGALSFDGVNDGVNLGTPNSLNITGAVTVSAWINYRTASLHEAIAVHADGGADFGGQQYMLTMRSSTAVGFAVNNGTALLISSNGTVSPNTWYHVVGTYNGVDTTKLYINGVQTDSDISAGFGALNNIPTQKIGIGAAIQNNRGYLDGLLDEVRVYNRALSASEVTELYNYTGGTPPPPDTTAPVISSVAASTITSSGATITWTTDESSDTQVEYGTTTAYGSSTTLNTTLVTSHSQALSGLVANTLYNYRVKSRDAAGNLANSSNQTFTTLATTPSPTPTPTPGTTSSISQYGITWYFDKAYSYGQFANGDYWVLGPVTITSITPEFNGTHNGWEVNPVASSKQGFDAGSGYGGFDASRIPSLPYLASPGQSIIKGLSYIQDPSNTLNCYNNPPDGVSCLETAAVLTIVGAVPPDNGATVFRPPYIGTQKPYYSINDLQTGLLPTLAPVGTNIPSLATVESRTKRVQVEHIRGAEARTIRPALNLPDYGGTIGVWNGEAALRFMLNDSVQAKMPALIAFVQGGIDRYHAVLNGQTWPAGPGHEPGQKISIAFAAVLLNNANMKSTVSSSKFFSEDLRIQPGYNGQPVFGEAGATSGQYWNFVYTDPGYNTEWADIYNFIDGGMNAIRTQAYQTGILGPTWKMSALTAMLMPEISSIWNSPKFFTYIERFVNIGLWSQPDPCAPVLQGGGPNGVGVCVLDPDLTPGSTMQSFSCQAGKECGRFPQYHGTLADNNNARGPYNSVFGYNMWNAYRSTVGSDTAAPSTPTGLTATAASSQINLSWTASTDNVGVTGYKIFRGGVQVGISVTTNYSDTGLTASTLYSYTVSAYDAANNNSAQSSAASATTQAASTDCSSAAVRCVPSEYLTIQACANAAVAGDTCRVAAGVYSEHVVTKIGGISEDQRIVFKADGAATMQGFDVKHPYVTVDGFDITGYTTMYQGHITITSGGSYCRILNNTIRDGASNVQGIYFALSMEAANCVVSGNTLSNLNYVFLGTSGWGHLFENNVFEYQNSQDYVRLFGANHVFRRNIFKLGIPKEGVGNHPDFVQTFGVSILESRNHLFEENWIENLENGQLSQLDSGDGLVSKGILYDNVHTITFRRNVFINIAYNANVGMPSVRFEHNTFYRLAYQLGGFGYGGSLTRGDASYGLLKNNVFLEGGAVPDVWGGRGFYSLFGATFGKEVITVFVTKETLGSDPIAAGIFSDLMSNGYVDGNGNLSAKAKALTDISQFVLADAYASYKQSVYDNLVKTILLNKSIRDTFLADYNFVAGAASAGFPAKSSSGCVPTATATVFNFCEVHGINGGDPKFVNLADLDGADNIPFTLDDGIKPRPDSILCGKGEAGTDIGALSCDPAKIFSGSSAVPVPPSDLTPPTVSISSPASGATVAGTITVSANASDNVAVSGVQFKLDGANLGTEDTTSPYSVSWDTTTATNAFHTLTAVVRDAAGNTATSASVAVTVSNAVTDTTPPTLSSVTVSNQTSSSATLSWTTNEQATSILDYGLIDTLGFATTESRTLATSHSLTLSNLVSCAQYRFRARSFDSSRNPVSGSIGTFATKGCPGDADILGEQTSQITNTSGGTLSLPVSGASLALGIPTDFTTTQTASFFQILRLSRTKFLSAITAPSGKTASQGPIF</sequence>
<comment type="caution">
    <text evidence="7">The sequence shown here is derived from an EMBL/GenBank/DDBJ whole genome shotgun (WGS) entry which is preliminary data.</text>
</comment>
<dbReference type="Gene3D" id="2.60.40.10">
    <property type="entry name" value="Immunoglobulins"/>
    <property type="match status" value="4"/>
</dbReference>
<keyword evidence="5" id="KW-0812">Transmembrane</keyword>
<feature type="transmembrane region" description="Helical" evidence="5">
    <location>
        <begin position="26"/>
        <end position="45"/>
    </location>
</feature>
<dbReference type="PANTHER" id="PTHR46708">
    <property type="entry name" value="TENASCIN"/>
    <property type="match status" value="1"/>
</dbReference>
<evidence type="ECO:0000256" key="5">
    <source>
        <dbReference type="SAM" id="Phobius"/>
    </source>
</evidence>
<feature type="non-terminal residue" evidence="7">
    <location>
        <position position="1752"/>
    </location>
</feature>
<keyword evidence="3" id="KW-1015">Disulfide bond</keyword>
<dbReference type="Pfam" id="PF17957">
    <property type="entry name" value="Big_7"/>
    <property type="match status" value="1"/>
</dbReference>
<evidence type="ECO:0000256" key="4">
    <source>
        <dbReference type="SAM" id="MobiDB-lite"/>
    </source>
</evidence>
<dbReference type="InterPro" id="IPR006558">
    <property type="entry name" value="LamG-like"/>
</dbReference>
<dbReference type="SUPFAM" id="SSF49363">
    <property type="entry name" value="Purple acid phosphatase, N-terminal domain"/>
    <property type="match status" value="1"/>
</dbReference>
<dbReference type="Proteomes" id="UP000179106">
    <property type="component" value="Unassembled WGS sequence"/>
</dbReference>
<feature type="compositionally biased region" description="Low complexity" evidence="4">
    <location>
        <begin position="93"/>
        <end position="108"/>
    </location>
</feature>
<dbReference type="InterPro" id="IPR012334">
    <property type="entry name" value="Pectin_lyas_fold"/>
</dbReference>
<dbReference type="CDD" id="cd00063">
    <property type="entry name" value="FN3"/>
    <property type="match status" value="2"/>
</dbReference>
<protein>
    <recommendedName>
        <fullName evidence="6">Fibronectin type-III domain-containing protein</fullName>
    </recommendedName>
</protein>
<dbReference type="Gene3D" id="2.60.120.200">
    <property type="match status" value="1"/>
</dbReference>
<dbReference type="SMART" id="SM00060">
    <property type="entry name" value="FN3"/>
    <property type="match status" value="3"/>
</dbReference>
<evidence type="ECO:0000313" key="7">
    <source>
        <dbReference type="EMBL" id="OGZ53431.1"/>
    </source>
</evidence>